<dbReference type="InterPro" id="IPR001314">
    <property type="entry name" value="Peptidase_S1A"/>
</dbReference>
<protein>
    <recommendedName>
        <fullName evidence="10">Peptidase S1 domain-containing protein</fullName>
    </recommendedName>
</protein>
<keyword evidence="8" id="KW-0645">Protease</keyword>
<dbReference type="Pfam" id="PF00089">
    <property type="entry name" value="Trypsin"/>
    <property type="match status" value="2"/>
</dbReference>
<dbReference type="InterPro" id="IPR050430">
    <property type="entry name" value="Peptidase_S1"/>
</dbReference>
<dbReference type="Gene3D" id="2.40.10.10">
    <property type="entry name" value="Trypsin-like serine proteases"/>
    <property type="match status" value="2"/>
</dbReference>
<gene>
    <name evidence="11" type="ORF">CYCCA115_LOCUS14950</name>
</gene>
<evidence type="ECO:0000313" key="11">
    <source>
        <dbReference type="EMBL" id="CAJ1954358.1"/>
    </source>
</evidence>
<dbReference type="FunFam" id="2.40.10.10:FF:000002">
    <property type="entry name" value="Transmembrane protease serine"/>
    <property type="match status" value="1"/>
</dbReference>
<dbReference type="InterPro" id="IPR001254">
    <property type="entry name" value="Trypsin_dom"/>
</dbReference>
<accession>A0AAD2FXL3</accession>
<name>A0AAD2FXL3_9STRA</name>
<keyword evidence="7" id="KW-0325">Glycoprotein</keyword>
<dbReference type="EMBL" id="CAKOGP040001869">
    <property type="protein sequence ID" value="CAJ1954358.1"/>
    <property type="molecule type" value="Genomic_DNA"/>
</dbReference>
<dbReference type="PROSITE" id="PS50240">
    <property type="entry name" value="TRYPSIN_DOM"/>
    <property type="match status" value="2"/>
</dbReference>
<evidence type="ECO:0000313" key="12">
    <source>
        <dbReference type="Proteomes" id="UP001295423"/>
    </source>
</evidence>
<keyword evidence="3" id="KW-0964">Secreted</keyword>
<keyword evidence="5" id="KW-0843">Virulence</keyword>
<reference evidence="11" key="1">
    <citation type="submission" date="2023-08" db="EMBL/GenBank/DDBJ databases">
        <authorList>
            <person name="Audoor S."/>
            <person name="Bilcke G."/>
        </authorList>
    </citation>
    <scope>NUCLEOTIDE SEQUENCE</scope>
</reference>
<evidence type="ECO:0000256" key="8">
    <source>
        <dbReference type="RuleBase" id="RU363034"/>
    </source>
</evidence>
<keyword evidence="8" id="KW-0720">Serine protease</keyword>
<evidence type="ECO:0000256" key="1">
    <source>
        <dbReference type="ARBA" id="ARBA00004613"/>
    </source>
</evidence>
<evidence type="ECO:0000256" key="4">
    <source>
        <dbReference type="ARBA" id="ARBA00022729"/>
    </source>
</evidence>
<comment type="subcellular location">
    <subcellularLocation>
        <location evidence="1">Secreted</location>
    </subcellularLocation>
</comment>
<evidence type="ECO:0000256" key="2">
    <source>
        <dbReference type="ARBA" id="ARBA00007664"/>
    </source>
</evidence>
<dbReference type="PROSITE" id="PS00134">
    <property type="entry name" value="TRYPSIN_HIS"/>
    <property type="match status" value="2"/>
</dbReference>
<dbReference type="PANTHER" id="PTHR24276">
    <property type="entry name" value="POLYSERASE-RELATED"/>
    <property type="match status" value="1"/>
</dbReference>
<comment type="similarity">
    <text evidence="2">Belongs to the peptidase S1 family.</text>
</comment>
<feature type="chain" id="PRO_5042085358" description="Peptidase S1 domain-containing protein" evidence="9">
    <location>
        <begin position="19"/>
        <end position="1316"/>
    </location>
</feature>
<dbReference type="InterPro" id="IPR009003">
    <property type="entry name" value="Peptidase_S1_PA"/>
</dbReference>
<evidence type="ECO:0000259" key="10">
    <source>
        <dbReference type="PROSITE" id="PS50240"/>
    </source>
</evidence>
<dbReference type="CDD" id="cd00190">
    <property type="entry name" value="Tryp_SPc"/>
    <property type="match status" value="2"/>
</dbReference>
<dbReference type="PRINTS" id="PR00722">
    <property type="entry name" value="CHYMOTRYPSIN"/>
</dbReference>
<dbReference type="FunFam" id="2.40.10.10:FF:000054">
    <property type="entry name" value="Complement C1r subcomponent"/>
    <property type="match status" value="1"/>
</dbReference>
<dbReference type="InterPro" id="IPR043504">
    <property type="entry name" value="Peptidase_S1_PA_chymotrypsin"/>
</dbReference>
<evidence type="ECO:0000256" key="7">
    <source>
        <dbReference type="ARBA" id="ARBA00023180"/>
    </source>
</evidence>
<organism evidence="11 12">
    <name type="scientific">Cylindrotheca closterium</name>
    <dbReference type="NCBI Taxonomy" id="2856"/>
    <lineage>
        <taxon>Eukaryota</taxon>
        <taxon>Sar</taxon>
        <taxon>Stramenopiles</taxon>
        <taxon>Ochrophyta</taxon>
        <taxon>Bacillariophyta</taxon>
        <taxon>Bacillariophyceae</taxon>
        <taxon>Bacillariophycidae</taxon>
        <taxon>Bacillariales</taxon>
        <taxon>Bacillariaceae</taxon>
        <taxon>Cylindrotheca</taxon>
    </lineage>
</organism>
<sequence length="1316" mass="144372">MMLIIWTFLLLTISAAIAERNLAKVSPRIIGGFDAKQGRYPYIVELVNPDGSPRCGGILVATDMVLTAAHCSGGLGFAYIGRWNRDSNEAYDNFTMVEMEYIHPQFVEDLATSYDFMLLKLTQQSSKAYIKLNENPDIPTGQRIDEVTALGFGTISTNLEEYPSTLQQVELTYINNNECEKSKDPNYADSYQGVISSDMLCAGDFGQDTCRGDSGGPLIVDGGSPDKDIVVGIVSWGFGCALPAFPGVYSRVSHEVQWIKQTICYVSENPPTEYDCSLYTPPVDGENTVPVTVTLNLDDFPEETGWSIRNKAGGTIYGQAKPGDYTTKRDTVIETVFLPAGSTCIFEITDIFADGMCCNNVPGTYVIMMGRAATGTVIATGGDKFGASQQHELIIPTDYNESNGPVIGEGQIAMTLVLQLDNNPLENGWRVDQLGGVESNEVVRVPPGAYRTPRAKIVRTMALDEGELYAFRVSDLGNDGIQDGYVQIFLGTTNIKDESRMIFENNGDFQGSLDFSFISSFDTDPTSPPRLDSEFFLTLELRLDLYPEEISFQVRANSDETVLSRQNRDDSVIFFRPPRFYSDKARQTVTEIIPLPTINSGTSRDFTFIISDEHGDGLCCNWSGSNGELPGYTMYERGPGLNKVLFGSNMEGTSKEVHEFTIEGPPLSGEKTLSPIESLPTVKIKITIALDGYPTETGFAINELSGKRVVDRPSGSFSSPNFLMEEIVTLEIGVYEFFIFDSFENGLEGQDSFYRIDIVDGQDRAPIVRGSGRFSTQESRVFVLEGETADAPLDIEFTLDDHPSDFGFFLKRLDLVAPEAFVAEVPPGYYSGRNQKVTESLKIRKGGLYIIVFEDAGRDGIGGEILVNVGSKLDGKTYSIDFSNQQSWQLKFLVGVKPATASGGKRLELKVKFDQFPQELEWILVADVNADLINQGRALQEQQVVAFSNEPYSQDLENKNHVETIPLPPHIGPRTFTMIITDSEGDGICCEFDSGGPIELFDNGRLVFTDPFADANKGRFEYGQVSLQLGGLHVCGGALVSTNLVLTAAHCRKSFDTVVVNAYNLSDSSETRLQYKPRRQFIHPAYNRESDTHDAMIVELDGIIEDIDPVVINKYSTVPSVNDTLFVMGWGMTVFGDESSYAEVLQIAALRYINPDACKSMANGNGQSLGDWILEDHLCAWEERKDACSGDSGSPLIVPGNSHKGDVLVGVVSWGVDCAGPLPGVYGRASYIYSWLEQIICTLSSAPPGNMECKAYDVLGTKTTPNTTGCKGCDSIKIQDDDASEKRGTSGIPVGNGISCFSVCALNLTLWFWVFQ</sequence>
<keyword evidence="8" id="KW-0378">Hydrolase</keyword>
<evidence type="ECO:0000256" key="6">
    <source>
        <dbReference type="ARBA" id="ARBA00023157"/>
    </source>
</evidence>
<dbReference type="SMART" id="SM00020">
    <property type="entry name" value="Tryp_SPc"/>
    <property type="match status" value="2"/>
</dbReference>
<dbReference type="SUPFAM" id="SSF50494">
    <property type="entry name" value="Trypsin-like serine proteases"/>
    <property type="match status" value="2"/>
</dbReference>
<evidence type="ECO:0000256" key="3">
    <source>
        <dbReference type="ARBA" id="ARBA00022525"/>
    </source>
</evidence>
<evidence type="ECO:0000256" key="5">
    <source>
        <dbReference type="ARBA" id="ARBA00023026"/>
    </source>
</evidence>
<dbReference type="GO" id="GO:0006508">
    <property type="term" value="P:proteolysis"/>
    <property type="evidence" value="ECO:0007669"/>
    <property type="project" value="UniProtKB-KW"/>
</dbReference>
<keyword evidence="4 9" id="KW-0732">Signal</keyword>
<dbReference type="PROSITE" id="PS00135">
    <property type="entry name" value="TRYPSIN_SER"/>
    <property type="match status" value="2"/>
</dbReference>
<dbReference type="GO" id="GO:0004252">
    <property type="term" value="F:serine-type endopeptidase activity"/>
    <property type="evidence" value="ECO:0007669"/>
    <property type="project" value="InterPro"/>
</dbReference>
<comment type="caution">
    <text evidence="11">The sequence shown here is derived from an EMBL/GenBank/DDBJ whole genome shotgun (WGS) entry which is preliminary data.</text>
</comment>
<dbReference type="InterPro" id="IPR018114">
    <property type="entry name" value="TRYPSIN_HIS"/>
</dbReference>
<keyword evidence="12" id="KW-1185">Reference proteome</keyword>
<dbReference type="PANTHER" id="PTHR24276:SF91">
    <property type="entry name" value="AT26814P-RELATED"/>
    <property type="match status" value="1"/>
</dbReference>
<evidence type="ECO:0000256" key="9">
    <source>
        <dbReference type="SAM" id="SignalP"/>
    </source>
</evidence>
<feature type="signal peptide" evidence="9">
    <location>
        <begin position="1"/>
        <end position="18"/>
    </location>
</feature>
<dbReference type="GO" id="GO:0005576">
    <property type="term" value="C:extracellular region"/>
    <property type="evidence" value="ECO:0007669"/>
    <property type="project" value="UniProtKB-SubCell"/>
</dbReference>
<dbReference type="InterPro" id="IPR033116">
    <property type="entry name" value="TRYPSIN_SER"/>
</dbReference>
<dbReference type="Proteomes" id="UP001295423">
    <property type="component" value="Unassembled WGS sequence"/>
</dbReference>
<feature type="domain" description="Peptidase S1" evidence="10">
    <location>
        <begin position="29"/>
        <end position="264"/>
    </location>
</feature>
<feature type="domain" description="Peptidase S1" evidence="10">
    <location>
        <begin position="1024"/>
        <end position="1241"/>
    </location>
</feature>
<keyword evidence="6" id="KW-1015">Disulfide bond</keyword>
<proteinExistence type="inferred from homology"/>